<name>A0A953LZV0_9BACT</name>
<protein>
    <submittedName>
        <fullName evidence="5">Type III-B CRISPR-associated protein Cas10/Cmr2</fullName>
    </submittedName>
</protein>
<evidence type="ECO:0000256" key="2">
    <source>
        <dbReference type="ARBA" id="ARBA00023118"/>
    </source>
</evidence>
<evidence type="ECO:0000313" key="5">
    <source>
        <dbReference type="EMBL" id="MBZ0156064.1"/>
    </source>
</evidence>
<dbReference type="InterPro" id="IPR024615">
    <property type="entry name" value="CRISPR-assoc_Cmr2_N"/>
</dbReference>
<feature type="domain" description="Cas10/Cmr2 second palm" evidence="4">
    <location>
        <begin position="641"/>
        <end position="760"/>
    </location>
</feature>
<reference evidence="5" key="1">
    <citation type="journal article" date="2021" name="bioRxiv">
        <title>Unraveling nitrogen, sulfur and carbon metabolic pathways and microbial community transcriptional responses to substrate deprivation and toxicity stresses in a bioreactor mimicking anoxic brackish coastal sediment conditions.</title>
        <authorList>
            <person name="Martins P.D."/>
            <person name="Echeveste M.J."/>
            <person name="Arshad A."/>
            <person name="Kurth J."/>
            <person name="Ouboter H."/>
            <person name="Jetten M.S.M."/>
            <person name="Welte C.U."/>
        </authorList>
    </citation>
    <scope>NUCLEOTIDE SEQUENCE</scope>
    <source>
        <strain evidence="5">MAG_39</strain>
    </source>
</reference>
<gene>
    <name evidence="5" type="primary">cas10</name>
    <name evidence="5" type="ORF">K8I29_07590</name>
</gene>
<evidence type="ECO:0000259" key="4">
    <source>
        <dbReference type="Pfam" id="PF22335"/>
    </source>
</evidence>
<dbReference type="GO" id="GO:0000166">
    <property type="term" value="F:nucleotide binding"/>
    <property type="evidence" value="ECO:0007669"/>
    <property type="project" value="UniProtKB-KW"/>
</dbReference>
<dbReference type="Proteomes" id="UP000705867">
    <property type="component" value="Unassembled WGS sequence"/>
</dbReference>
<dbReference type="Pfam" id="PF12469">
    <property type="entry name" value="Cmr2_N"/>
    <property type="match status" value="1"/>
</dbReference>
<dbReference type="GO" id="GO:0051607">
    <property type="term" value="P:defense response to virus"/>
    <property type="evidence" value="ECO:0007669"/>
    <property type="project" value="UniProtKB-KW"/>
</dbReference>
<dbReference type="InterPro" id="IPR043128">
    <property type="entry name" value="Rev_trsase/Diguanyl_cyclase"/>
</dbReference>
<sequence length="990" mass="111092">MNKNFWQAKLAAWVHDPAEKALVLFRDRAGHEGGTVSSLCSSLFGSAHIPVNVKGSVKRADQWAAAADRPQIPWKIGERYPAWSRVRFSDCPVLVHPVSPKIQVDLRSIGDDIPVDQIKAVSFDHFNKLIAYNDDGSVNVRKTFLKFWRFGPELSGETNLGALWELLPADTRSPDHSIWDHLKLSSAFAGPFAVNDSPALLVVSLGPVQGFISLSRSTSDLWAGSHLLSRMAWEAMKVVCKEFGPDSVLFPDLHRIALVDVWLSDEEQIDWPEGVEIAWLEKNRKTLRAFDVNPLFSASLPNKFVAVVPAQQAADIAAKLTEAVRAWVLKKAEQSAVQLFRKAGMEQHYNGITRDQITVQLKGFPEIYWSATPWSLIDEGDRKLGDRVSRLKTALAEFYPEVDGDSPGFFKSDTWKVLQKTHEAGGVRFFEPNAGVCYPGLHDLSDRFHAAVKTARHFEQSAQDGYRCSLCGEREWLTHDRDLLYRPPDKRDGSVWKTLYERETSLVKKSEFLCAQCALKRFWPLLYAEEVKSLGESGVSRYIVSTHTMALTTSIARFIEKEPDGEKENKLQQLDLMTRGCEQAVFPRKLHRNLKGSRYDDILRRLPGLLDLADDAEESGADEAEDILKLIRDIFGRTETYYGLVLMDGDDMGAWLSGTNKAFQPKYCDILHPDVRGKIQDDGLLDEFMNTMRPSTPGRHQAISRALNHFSQDLARHMVEEVFKGKLIYSGGDDLLAMVSVDDLPGLMLGLRCLYAGHMPESMPKDISRNLRKSDLELNNGHALLVRGGEKKLYRLMGPAATCSIGAVIAHHKAPLGRVMRDLRATEKAAKAVPGKDAFSVRIDKRAGGTTHFTSSWMLEGMSTKELPVEESPMGAMLGLRNLLCREKMSRKAAYVLHDLFRDLPPDADILEKAMIFQLKRQGGKEKEDVVRVLAQRLAKLAIEQAQVQEHPDEKTSKSRGTVPKPNAWLQRLFITAEFLAREGRSEGDE</sequence>
<dbReference type="AlphaFoldDB" id="A0A953LZV0"/>
<dbReference type="Gene3D" id="3.30.70.2220">
    <property type="entry name" value="CRISPR-Cas system, Cmr2 subunit, D1 domain, cysteine cluster"/>
    <property type="match status" value="1"/>
</dbReference>
<dbReference type="InterPro" id="IPR038242">
    <property type="entry name" value="Cmr2_N"/>
</dbReference>
<dbReference type="NCBIfam" id="TIGR02577">
    <property type="entry name" value="cas_TM1794_Cmr2"/>
    <property type="match status" value="1"/>
</dbReference>
<proteinExistence type="predicted"/>
<dbReference type="InterPro" id="IPR054767">
    <property type="entry name" value="Cas10-Cmr2_palm2"/>
</dbReference>
<evidence type="ECO:0000313" key="6">
    <source>
        <dbReference type="Proteomes" id="UP000705867"/>
    </source>
</evidence>
<keyword evidence="2" id="KW-0051">Antiviral defense</keyword>
<dbReference type="EMBL" id="JAIOIV010000063">
    <property type="protein sequence ID" value="MBZ0156064.1"/>
    <property type="molecule type" value="Genomic_DNA"/>
</dbReference>
<accession>A0A953LZV0</accession>
<dbReference type="Pfam" id="PF22335">
    <property type="entry name" value="Cas10-Cmr2_palm2"/>
    <property type="match status" value="1"/>
</dbReference>
<keyword evidence="1" id="KW-0547">Nucleotide-binding</keyword>
<comment type="caution">
    <text evidence="5">The sequence shown here is derived from an EMBL/GenBank/DDBJ whole genome shotgun (WGS) entry which is preliminary data.</text>
</comment>
<evidence type="ECO:0000256" key="1">
    <source>
        <dbReference type="ARBA" id="ARBA00022741"/>
    </source>
</evidence>
<feature type="domain" description="CRISPR-associated protein Cmr2 N-terminal" evidence="3">
    <location>
        <begin position="200"/>
        <end position="327"/>
    </location>
</feature>
<evidence type="ECO:0000259" key="3">
    <source>
        <dbReference type="Pfam" id="PF12469"/>
    </source>
</evidence>
<dbReference type="Gene3D" id="3.30.70.270">
    <property type="match status" value="1"/>
</dbReference>
<reference evidence="5" key="2">
    <citation type="submission" date="2021-08" db="EMBL/GenBank/DDBJ databases">
        <authorList>
            <person name="Dalcin Martins P."/>
        </authorList>
    </citation>
    <scope>NUCLEOTIDE SEQUENCE</scope>
    <source>
        <strain evidence="5">MAG_39</strain>
    </source>
</reference>
<dbReference type="InterPro" id="IPR013407">
    <property type="entry name" value="CRISPR-assoc_prot_Cmr2"/>
</dbReference>
<organism evidence="5 6">
    <name type="scientific">Candidatus Nitrobium versatile</name>
    <dbReference type="NCBI Taxonomy" id="2884831"/>
    <lineage>
        <taxon>Bacteria</taxon>
        <taxon>Pseudomonadati</taxon>
        <taxon>Nitrospirota</taxon>
        <taxon>Nitrospiria</taxon>
        <taxon>Nitrospirales</taxon>
        <taxon>Nitrospiraceae</taxon>
        <taxon>Candidatus Nitrobium</taxon>
    </lineage>
</organism>